<dbReference type="STRING" id="1166018.FAES_0591"/>
<proteinExistence type="predicted"/>
<feature type="transmembrane region" description="Helical" evidence="1">
    <location>
        <begin position="67"/>
        <end position="86"/>
    </location>
</feature>
<dbReference type="eggNOG" id="COG0697">
    <property type="taxonomic scope" value="Bacteria"/>
</dbReference>
<feature type="transmembrane region" description="Helical" evidence="1">
    <location>
        <begin position="160"/>
        <end position="177"/>
    </location>
</feature>
<dbReference type="SUPFAM" id="SSF103481">
    <property type="entry name" value="Multidrug resistance efflux transporter EmrE"/>
    <property type="match status" value="2"/>
</dbReference>
<dbReference type="GO" id="GO:0016020">
    <property type="term" value="C:membrane"/>
    <property type="evidence" value="ECO:0007669"/>
    <property type="project" value="InterPro"/>
</dbReference>
<evidence type="ECO:0000313" key="3">
    <source>
        <dbReference type="EMBL" id="CCG98602.1"/>
    </source>
</evidence>
<dbReference type="PANTHER" id="PTHR22911">
    <property type="entry name" value="ACYL-MALONYL CONDENSING ENZYME-RELATED"/>
    <property type="match status" value="1"/>
</dbReference>
<feature type="transmembrane region" description="Helical" evidence="1">
    <location>
        <begin position="311"/>
        <end position="330"/>
    </location>
</feature>
<feature type="domain" description="EamA" evidence="2">
    <location>
        <begin position="186"/>
        <end position="325"/>
    </location>
</feature>
<keyword evidence="1" id="KW-0812">Transmembrane</keyword>
<keyword evidence="4" id="KW-1185">Reference proteome</keyword>
<sequence>MLREWLGWFASYLCPRRPLREATTLSVREATLRQRHLMLKHYLHLHFIVLIWGFTAILGLLLEPLGAPALVVIRTGLAAAGLWAVLRFWKSSESNVPNPATYPRDRWVLLAVGGLIAIHWFAFFWAARLANASVCLAGMATSSLWASILEPLILKRRVKLIEVVLGAVVMSGLYLIFRFEFDKVAGLAVAVFSAMLAALFTIINSRFTNRYSSLVIAQREMGGAFLTSLLLTAVYVAVAHPPLHELTLQRPGQWLWMAVLAFVCTVYAYTAGVGLLRKFSPYMAILTVNLEPVYGILLAVLIFGNSERMTGGFYAGTLVILLAVLSYPFLVREQRADTLETGADPLD</sequence>
<feature type="transmembrane region" description="Helical" evidence="1">
    <location>
        <begin position="283"/>
        <end position="305"/>
    </location>
</feature>
<dbReference type="AlphaFoldDB" id="I0K399"/>
<accession>I0K399</accession>
<feature type="transmembrane region" description="Helical" evidence="1">
    <location>
        <begin position="183"/>
        <end position="203"/>
    </location>
</feature>
<feature type="transmembrane region" description="Helical" evidence="1">
    <location>
        <begin position="129"/>
        <end position="148"/>
    </location>
</feature>
<dbReference type="Proteomes" id="UP000011058">
    <property type="component" value="Chromosome"/>
</dbReference>
<evidence type="ECO:0000256" key="1">
    <source>
        <dbReference type="SAM" id="Phobius"/>
    </source>
</evidence>
<feature type="transmembrane region" description="Helical" evidence="1">
    <location>
        <begin position="107"/>
        <end position="123"/>
    </location>
</feature>
<keyword evidence="1" id="KW-0472">Membrane</keyword>
<dbReference type="PANTHER" id="PTHR22911:SF79">
    <property type="entry name" value="MOBA-LIKE NTP TRANSFERASE DOMAIN-CONTAINING PROTEIN"/>
    <property type="match status" value="1"/>
</dbReference>
<dbReference type="InterPro" id="IPR000620">
    <property type="entry name" value="EamA_dom"/>
</dbReference>
<dbReference type="PATRIC" id="fig|1166018.3.peg.600"/>
<evidence type="ECO:0000259" key="2">
    <source>
        <dbReference type="Pfam" id="PF00892"/>
    </source>
</evidence>
<dbReference type="EMBL" id="HE796683">
    <property type="protein sequence ID" value="CCG98602.1"/>
    <property type="molecule type" value="Genomic_DNA"/>
</dbReference>
<gene>
    <name evidence="3" type="ORF">FAES_0591</name>
</gene>
<feature type="transmembrane region" description="Helical" evidence="1">
    <location>
        <begin position="42"/>
        <end position="61"/>
    </location>
</feature>
<feature type="transmembrane region" description="Helical" evidence="1">
    <location>
        <begin position="255"/>
        <end position="276"/>
    </location>
</feature>
<dbReference type="HOGENOM" id="CLU_033863_15_3_10"/>
<keyword evidence="1" id="KW-1133">Transmembrane helix</keyword>
<name>I0K399_9BACT</name>
<dbReference type="KEGG" id="fae:FAES_0591"/>
<dbReference type="Pfam" id="PF00892">
    <property type="entry name" value="EamA"/>
    <property type="match status" value="2"/>
</dbReference>
<dbReference type="InterPro" id="IPR037185">
    <property type="entry name" value="EmrE-like"/>
</dbReference>
<feature type="transmembrane region" description="Helical" evidence="1">
    <location>
        <begin position="224"/>
        <end position="243"/>
    </location>
</feature>
<organism evidence="3 4">
    <name type="scientific">Fibrella aestuarina BUZ 2</name>
    <dbReference type="NCBI Taxonomy" id="1166018"/>
    <lineage>
        <taxon>Bacteria</taxon>
        <taxon>Pseudomonadati</taxon>
        <taxon>Bacteroidota</taxon>
        <taxon>Cytophagia</taxon>
        <taxon>Cytophagales</taxon>
        <taxon>Spirosomataceae</taxon>
        <taxon>Fibrella</taxon>
    </lineage>
</organism>
<feature type="domain" description="EamA" evidence="2">
    <location>
        <begin position="48"/>
        <end position="177"/>
    </location>
</feature>
<protein>
    <recommendedName>
        <fullName evidence="2">EamA domain-containing protein</fullName>
    </recommendedName>
</protein>
<evidence type="ECO:0000313" key="4">
    <source>
        <dbReference type="Proteomes" id="UP000011058"/>
    </source>
</evidence>
<reference evidence="3 4" key="1">
    <citation type="journal article" date="2012" name="J. Bacteriol.">
        <title>Genome Sequence of Fibrella aestuarina BUZ 2T, a Filamentous Marine Bacterium.</title>
        <authorList>
            <person name="Filippini M."/>
            <person name="Qi W."/>
            <person name="Blom J."/>
            <person name="Goesmann A."/>
            <person name="Smits T.H."/>
            <person name="Bagheri H.C."/>
        </authorList>
    </citation>
    <scope>NUCLEOTIDE SEQUENCE [LARGE SCALE GENOMIC DNA]</scope>
    <source>
        <strain evidence="4">BUZ 2T</strain>
    </source>
</reference>